<reference evidence="3" key="1">
    <citation type="submission" date="2023-07" db="EMBL/GenBank/DDBJ databases">
        <title>Brevundimonas soil sp. nov., isolated from the soil of chemical plant.</title>
        <authorList>
            <person name="Wu N."/>
        </authorList>
    </citation>
    <scope>NUCLEOTIDE SEQUENCE</scope>
    <source>
        <strain evidence="3">XZ-24</strain>
    </source>
</reference>
<evidence type="ECO:0000256" key="1">
    <source>
        <dbReference type="ARBA" id="ARBA00022676"/>
    </source>
</evidence>
<dbReference type="EMBL" id="JAUKTR010000004">
    <property type="protein sequence ID" value="MDO1559870.1"/>
    <property type="molecule type" value="Genomic_DNA"/>
</dbReference>
<keyword evidence="2 3" id="KW-0808">Transferase</keyword>
<evidence type="ECO:0000313" key="3">
    <source>
        <dbReference type="EMBL" id="MDO1559870.1"/>
    </source>
</evidence>
<dbReference type="PANTHER" id="PTHR30160:SF1">
    <property type="entry name" value="LIPOPOLYSACCHARIDE 1,2-N-ACETYLGLUCOSAMINETRANSFERASE-RELATED"/>
    <property type="match status" value="1"/>
</dbReference>
<keyword evidence="4" id="KW-1185">Reference proteome</keyword>
<dbReference type="Gene3D" id="3.40.50.2000">
    <property type="entry name" value="Glycogen Phosphorylase B"/>
    <property type="match status" value="2"/>
</dbReference>
<dbReference type="Proteomes" id="UP001169063">
    <property type="component" value="Unassembled WGS sequence"/>
</dbReference>
<dbReference type="RefSeq" id="WP_302110302.1">
    <property type="nucleotide sequence ID" value="NZ_JAUKTR010000004.1"/>
</dbReference>
<dbReference type="Pfam" id="PF01075">
    <property type="entry name" value="Glyco_transf_9"/>
    <property type="match status" value="1"/>
</dbReference>
<evidence type="ECO:0000256" key="2">
    <source>
        <dbReference type="ARBA" id="ARBA00022679"/>
    </source>
</evidence>
<accession>A0ABT8SMR8</accession>
<sequence length="334" mass="36607">MYKQAMAAAYPILYIAEADPAEAILSSGLLKRLHDEMPKASFTVVGSPESAPLFRDVPRLERLLVLPRETKAEWLKLWGQVKDRRWFLVVDLRGSKISSTLQREKRAVKKPTVQGAESEHAVIRAARALGLEDDPPAPHLFVSEETQNLVDELIGEAGDPIMAVGPGVQWIGRQWPFERFTKVATHLLGGDGPMCGGRLMIVGGEAERDAAYTIRFAVARERVIELQGKLDLLQTCAALRRARLFLGADSVWTQLAVAAGVPSVGVYGPSDEAVVGPWLGRAVRGPRGLADYRRIDPGLNQAINHMMDVPMEPVLDAALDLHARTEPVMEPPHG</sequence>
<dbReference type="SUPFAM" id="SSF53756">
    <property type="entry name" value="UDP-Glycosyltransferase/glycogen phosphorylase"/>
    <property type="match status" value="1"/>
</dbReference>
<organism evidence="3 4">
    <name type="scientific">Peiella sedimenti</name>
    <dbReference type="NCBI Taxonomy" id="3061083"/>
    <lineage>
        <taxon>Bacteria</taxon>
        <taxon>Pseudomonadati</taxon>
        <taxon>Pseudomonadota</taxon>
        <taxon>Alphaproteobacteria</taxon>
        <taxon>Caulobacterales</taxon>
        <taxon>Caulobacteraceae</taxon>
        <taxon>Peiella</taxon>
    </lineage>
</organism>
<protein>
    <submittedName>
        <fullName evidence="3">Glycosyltransferase family 9 protein</fullName>
        <ecNumber evidence="3">2.4.-.-</ecNumber>
    </submittedName>
</protein>
<name>A0ABT8SMR8_9CAUL</name>
<dbReference type="CDD" id="cd03789">
    <property type="entry name" value="GT9_LPS_heptosyltransferase"/>
    <property type="match status" value="1"/>
</dbReference>
<proteinExistence type="predicted"/>
<dbReference type="InterPro" id="IPR002201">
    <property type="entry name" value="Glyco_trans_9"/>
</dbReference>
<evidence type="ECO:0000313" key="4">
    <source>
        <dbReference type="Proteomes" id="UP001169063"/>
    </source>
</evidence>
<dbReference type="InterPro" id="IPR051199">
    <property type="entry name" value="LPS_LOS_Heptosyltrfase"/>
</dbReference>
<dbReference type="PANTHER" id="PTHR30160">
    <property type="entry name" value="TETRAACYLDISACCHARIDE 4'-KINASE-RELATED"/>
    <property type="match status" value="1"/>
</dbReference>
<gene>
    <name evidence="3" type="ORF">Q0812_10580</name>
</gene>
<dbReference type="GO" id="GO:0016757">
    <property type="term" value="F:glycosyltransferase activity"/>
    <property type="evidence" value="ECO:0007669"/>
    <property type="project" value="UniProtKB-KW"/>
</dbReference>
<keyword evidence="1 3" id="KW-0328">Glycosyltransferase</keyword>
<comment type="caution">
    <text evidence="3">The sequence shown here is derived from an EMBL/GenBank/DDBJ whole genome shotgun (WGS) entry which is preliminary data.</text>
</comment>
<dbReference type="EC" id="2.4.-.-" evidence="3"/>